<dbReference type="PANTHER" id="PTHR37315:SF1">
    <property type="entry name" value="UPF0311 PROTEIN BLR7842"/>
    <property type="match status" value="1"/>
</dbReference>
<dbReference type="Pfam" id="PF11578">
    <property type="entry name" value="DUF3237"/>
    <property type="match status" value="1"/>
</dbReference>
<evidence type="ECO:0000313" key="1">
    <source>
        <dbReference type="EMBL" id="KAF2832665.1"/>
    </source>
</evidence>
<evidence type="ECO:0000313" key="2">
    <source>
        <dbReference type="Proteomes" id="UP000799424"/>
    </source>
</evidence>
<protein>
    <submittedName>
        <fullName evidence="1">Uncharacterized protein</fullName>
    </submittedName>
</protein>
<dbReference type="Gene3D" id="2.40.160.20">
    <property type="match status" value="1"/>
</dbReference>
<keyword evidence="2" id="KW-1185">Reference proteome</keyword>
<proteinExistence type="predicted"/>
<dbReference type="Proteomes" id="UP000799424">
    <property type="component" value="Unassembled WGS sequence"/>
</dbReference>
<reference evidence="1" key="1">
    <citation type="journal article" date="2020" name="Stud. Mycol.">
        <title>101 Dothideomycetes genomes: a test case for predicting lifestyles and emergence of pathogens.</title>
        <authorList>
            <person name="Haridas S."/>
            <person name="Albert R."/>
            <person name="Binder M."/>
            <person name="Bloem J."/>
            <person name="Labutti K."/>
            <person name="Salamov A."/>
            <person name="Andreopoulos B."/>
            <person name="Baker S."/>
            <person name="Barry K."/>
            <person name="Bills G."/>
            <person name="Bluhm B."/>
            <person name="Cannon C."/>
            <person name="Castanera R."/>
            <person name="Culley D."/>
            <person name="Daum C."/>
            <person name="Ezra D."/>
            <person name="Gonzalez J."/>
            <person name="Henrissat B."/>
            <person name="Kuo A."/>
            <person name="Liang C."/>
            <person name="Lipzen A."/>
            <person name="Lutzoni F."/>
            <person name="Magnuson J."/>
            <person name="Mondo S."/>
            <person name="Nolan M."/>
            <person name="Ohm R."/>
            <person name="Pangilinan J."/>
            <person name="Park H.-J."/>
            <person name="Ramirez L."/>
            <person name="Alfaro M."/>
            <person name="Sun H."/>
            <person name="Tritt A."/>
            <person name="Yoshinaga Y."/>
            <person name="Zwiers L.-H."/>
            <person name="Turgeon B."/>
            <person name="Goodwin S."/>
            <person name="Spatafora J."/>
            <person name="Crous P."/>
            <person name="Grigoriev I."/>
        </authorList>
    </citation>
    <scope>NUCLEOTIDE SEQUENCE</scope>
    <source>
        <strain evidence="1">CBS 113818</strain>
    </source>
</reference>
<name>A0A6A7AJ92_9PLEO</name>
<gene>
    <name evidence="1" type="ORF">CC86DRAFT_401416</name>
</gene>
<accession>A0A6A7AJ92</accession>
<dbReference type="InterPro" id="IPR020915">
    <property type="entry name" value="UPF0311"/>
</dbReference>
<organism evidence="1 2">
    <name type="scientific">Ophiobolus disseminans</name>
    <dbReference type="NCBI Taxonomy" id="1469910"/>
    <lineage>
        <taxon>Eukaryota</taxon>
        <taxon>Fungi</taxon>
        <taxon>Dikarya</taxon>
        <taxon>Ascomycota</taxon>
        <taxon>Pezizomycotina</taxon>
        <taxon>Dothideomycetes</taxon>
        <taxon>Pleosporomycetidae</taxon>
        <taxon>Pleosporales</taxon>
        <taxon>Pleosporineae</taxon>
        <taxon>Phaeosphaeriaceae</taxon>
        <taxon>Ophiobolus</taxon>
    </lineage>
</organism>
<dbReference type="PANTHER" id="PTHR37315">
    <property type="entry name" value="UPF0311 PROTEIN BLR7842"/>
    <property type="match status" value="1"/>
</dbReference>
<sequence>MAQSDPIAPKMTLLYSMTALLGNRFSLGPIPTGQERIVIPITGGTFKGPRMNGSVLPTGSDWRLTDANGAIRPDARYNLLTDDGTYIYIQTEGFPLPDGRTMLRGKFEAGSNGTYAWLNDVVGVGVLRREGTSAVVIEMWHATPGN</sequence>
<dbReference type="EMBL" id="MU006217">
    <property type="protein sequence ID" value="KAF2832665.1"/>
    <property type="molecule type" value="Genomic_DNA"/>
</dbReference>
<dbReference type="AlphaFoldDB" id="A0A6A7AJ92"/>
<dbReference type="OrthoDB" id="2544694at2759"/>